<organism evidence="1 2">
    <name type="scientific">Mycena alexandri</name>
    <dbReference type="NCBI Taxonomy" id="1745969"/>
    <lineage>
        <taxon>Eukaryota</taxon>
        <taxon>Fungi</taxon>
        <taxon>Dikarya</taxon>
        <taxon>Basidiomycota</taxon>
        <taxon>Agaricomycotina</taxon>
        <taxon>Agaricomycetes</taxon>
        <taxon>Agaricomycetidae</taxon>
        <taxon>Agaricales</taxon>
        <taxon>Marasmiineae</taxon>
        <taxon>Mycenaceae</taxon>
        <taxon>Mycena</taxon>
    </lineage>
</organism>
<gene>
    <name evidence="1" type="ORF">C8F04DRAFT_1078194</name>
</gene>
<name>A0AAD6TCX9_9AGAR</name>
<protein>
    <submittedName>
        <fullName evidence="1">Uncharacterized protein</fullName>
    </submittedName>
</protein>
<comment type="caution">
    <text evidence="1">The sequence shown here is derived from an EMBL/GenBank/DDBJ whole genome shotgun (WGS) entry which is preliminary data.</text>
</comment>
<accession>A0AAD6TCX9</accession>
<sequence>MFEWAKGRTNAVLFKVGVGGVKFKTGTVILGGGSYEDAVAPRLGIGILTFNAGVAILCGAP</sequence>
<keyword evidence="2" id="KW-1185">Reference proteome</keyword>
<reference evidence="1" key="1">
    <citation type="submission" date="2023-03" db="EMBL/GenBank/DDBJ databases">
        <title>Massive genome expansion in bonnet fungi (Mycena s.s.) driven by repeated elements and novel gene families across ecological guilds.</title>
        <authorList>
            <consortium name="Lawrence Berkeley National Laboratory"/>
            <person name="Harder C.B."/>
            <person name="Miyauchi S."/>
            <person name="Viragh M."/>
            <person name="Kuo A."/>
            <person name="Thoen E."/>
            <person name="Andreopoulos B."/>
            <person name="Lu D."/>
            <person name="Skrede I."/>
            <person name="Drula E."/>
            <person name="Henrissat B."/>
            <person name="Morin E."/>
            <person name="Kohler A."/>
            <person name="Barry K."/>
            <person name="LaButti K."/>
            <person name="Morin E."/>
            <person name="Salamov A."/>
            <person name="Lipzen A."/>
            <person name="Mereny Z."/>
            <person name="Hegedus B."/>
            <person name="Baldrian P."/>
            <person name="Stursova M."/>
            <person name="Weitz H."/>
            <person name="Taylor A."/>
            <person name="Grigoriev I.V."/>
            <person name="Nagy L.G."/>
            <person name="Martin F."/>
            <person name="Kauserud H."/>
        </authorList>
    </citation>
    <scope>NUCLEOTIDE SEQUENCE</scope>
    <source>
        <strain evidence="1">CBHHK200</strain>
    </source>
</reference>
<evidence type="ECO:0000313" key="1">
    <source>
        <dbReference type="EMBL" id="KAJ7042063.1"/>
    </source>
</evidence>
<dbReference type="EMBL" id="JARJCM010000014">
    <property type="protein sequence ID" value="KAJ7042063.1"/>
    <property type="molecule type" value="Genomic_DNA"/>
</dbReference>
<dbReference type="AlphaFoldDB" id="A0AAD6TCX9"/>
<evidence type="ECO:0000313" key="2">
    <source>
        <dbReference type="Proteomes" id="UP001218188"/>
    </source>
</evidence>
<dbReference type="Proteomes" id="UP001218188">
    <property type="component" value="Unassembled WGS sequence"/>
</dbReference>
<proteinExistence type="predicted"/>